<dbReference type="CDD" id="cd00305">
    <property type="entry name" value="Cu-Zn_Superoxide_Dismutase"/>
    <property type="match status" value="1"/>
</dbReference>
<dbReference type="EC" id="1.15.1.1" evidence="2"/>
<dbReference type="SUPFAM" id="SSF49329">
    <property type="entry name" value="Cu,Zn superoxide dismutase-like"/>
    <property type="match status" value="1"/>
</dbReference>
<feature type="domain" description="Superoxide dismutase copper/zinc binding" evidence="5">
    <location>
        <begin position="40"/>
        <end position="169"/>
    </location>
</feature>
<evidence type="ECO:0000313" key="6">
    <source>
        <dbReference type="EMBL" id="MRD46488.1"/>
    </source>
</evidence>
<name>A0A844AVS9_9BURK</name>
<feature type="region of interest" description="Disordered" evidence="3">
    <location>
        <begin position="82"/>
        <end position="109"/>
    </location>
</feature>
<dbReference type="EMBL" id="WJBU01000004">
    <property type="protein sequence ID" value="MRD46488.1"/>
    <property type="molecule type" value="Genomic_DNA"/>
</dbReference>
<reference evidence="6 7" key="1">
    <citation type="submission" date="2019-11" db="EMBL/GenBank/DDBJ databases">
        <title>Caenimonas koreensis gen. nov., sp. nov., isolated from activated sludge.</title>
        <authorList>
            <person name="Seung H.R."/>
        </authorList>
    </citation>
    <scope>NUCLEOTIDE SEQUENCE [LARGE SCALE GENOMIC DNA]</scope>
    <source>
        <strain evidence="6 7">EMB320</strain>
    </source>
</reference>
<keyword evidence="7" id="KW-1185">Reference proteome</keyword>
<feature type="chain" id="PRO_5032498397" description="Superoxide dismutase [Cu-Zn]" evidence="4">
    <location>
        <begin position="21"/>
        <end position="172"/>
    </location>
</feature>
<sequence length="172" mass="17239">MKLLNIALIATACATLGACASMSGPIATANLQPTKGNTTSGAVRFAQSGSVVQVTGEIRGLKPNAEHGFHVHDKGDCSSGDGMSTGGHFNPSATPHGQHGMGSHHVGDLPSLKADANGVATINFSATTMTIGSGAADIVGRGLIVHRDPDDFKTQPTGNSGPRLACAVISGV</sequence>
<dbReference type="Gene3D" id="2.60.40.200">
    <property type="entry name" value="Superoxide dismutase, copper/zinc binding domain"/>
    <property type="match status" value="1"/>
</dbReference>
<dbReference type="InterPro" id="IPR024134">
    <property type="entry name" value="SOD_Cu/Zn_/chaperone"/>
</dbReference>
<evidence type="ECO:0000256" key="1">
    <source>
        <dbReference type="ARBA" id="ARBA00010457"/>
    </source>
</evidence>
<dbReference type="PROSITE" id="PS00087">
    <property type="entry name" value="SOD_CU_ZN_1"/>
    <property type="match status" value="1"/>
</dbReference>
<dbReference type="PRINTS" id="PR00068">
    <property type="entry name" value="CUZNDISMTASE"/>
</dbReference>
<dbReference type="AlphaFoldDB" id="A0A844AVS9"/>
<dbReference type="InterPro" id="IPR018152">
    <property type="entry name" value="SOD_Cu/Zn_BS"/>
</dbReference>
<comment type="catalytic activity">
    <reaction evidence="2">
        <text>2 superoxide + 2 H(+) = H2O2 + O2</text>
        <dbReference type="Rhea" id="RHEA:20696"/>
        <dbReference type="ChEBI" id="CHEBI:15378"/>
        <dbReference type="ChEBI" id="CHEBI:15379"/>
        <dbReference type="ChEBI" id="CHEBI:16240"/>
        <dbReference type="ChEBI" id="CHEBI:18421"/>
        <dbReference type="EC" id="1.15.1.1"/>
    </reaction>
</comment>
<organism evidence="6 7">
    <name type="scientific">Caenimonas koreensis DSM 17982</name>
    <dbReference type="NCBI Taxonomy" id="1121255"/>
    <lineage>
        <taxon>Bacteria</taxon>
        <taxon>Pseudomonadati</taxon>
        <taxon>Pseudomonadota</taxon>
        <taxon>Betaproteobacteria</taxon>
        <taxon>Burkholderiales</taxon>
        <taxon>Comamonadaceae</taxon>
        <taxon>Caenimonas</taxon>
    </lineage>
</organism>
<keyword evidence="2" id="KW-0862">Zinc</keyword>
<keyword evidence="4" id="KW-0732">Signal</keyword>
<gene>
    <name evidence="6" type="ORF">GHT07_04320</name>
</gene>
<feature type="signal peptide" evidence="4">
    <location>
        <begin position="1"/>
        <end position="20"/>
    </location>
</feature>
<evidence type="ECO:0000256" key="2">
    <source>
        <dbReference type="RuleBase" id="RU000393"/>
    </source>
</evidence>
<keyword evidence="2" id="KW-0560">Oxidoreductase</keyword>
<dbReference type="PROSITE" id="PS00332">
    <property type="entry name" value="SOD_CU_ZN_2"/>
    <property type="match status" value="1"/>
</dbReference>
<evidence type="ECO:0000313" key="7">
    <source>
        <dbReference type="Proteomes" id="UP000487350"/>
    </source>
</evidence>
<comment type="cofactor">
    <cofactor evidence="2">
        <name>Zn(2+)</name>
        <dbReference type="ChEBI" id="CHEBI:29105"/>
    </cofactor>
    <text evidence="2">Binds 1 zinc ion per subunit.</text>
</comment>
<proteinExistence type="inferred from homology"/>
<dbReference type="GO" id="GO:0004784">
    <property type="term" value="F:superoxide dismutase activity"/>
    <property type="evidence" value="ECO:0007669"/>
    <property type="project" value="UniProtKB-EC"/>
</dbReference>
<keyword evidence="2" id="KW-0479">Metal-binding</keyword>
<dbReference type="InterPro" id="IPR001424">
    <property type="entry name" value="SOD_Cu_Zn_dom"/>
</dbReference>
<evidence type="ECO:0000256" key="3">
    <source>
        <dbReference type="SAM" id="MobiDB-lite"/>
    </source>
</evidence>
<dbReference type="Pfam" id="PF00080">
    <property type="entry name" value="Sod_Cu"/>
    <property type="match status" value="1"/>
</dbReference>
<protein>
    <recommendedName>
        <fullName evidence="2">Superoxide dismutase [Cu-Zn]</fullName>
        <ecNumber evidence="2">1.15.1.1</ecNumber>
    </recommendedName>
</protein>
<comment type="cofactor">
    <cofactor evidence="2">
        <name>Cu cation</name>
        <dbReference type="ChEBI" id="CHEBI:23378"/>
    </cofactor>
    <text evidence="2">Binds 1 copper ion per subunit.</text>
</comment>
<evidence type="ECO:0000256" key="4">
    <source>
        <dbReference type="SAM" id="SignalP"/>
    </source>
</evidence>
<dbReference type="InterPro" id="IPR036423">
    <property type="entry name" value="SOD-like_Cu/Zn_dom_sf"/>
</dbReference>
<dbReference type="GO" id="GO:0005507">
    <property type="term" value="F:copper ion binding"/>
    <property type="evidence" value="ECO:0007669"/>
    <property type="project" value="InterPro"/>
</dbReference>
<accession>A0A844AVS9</accession>
<dbReference type="Proteomes" id="UP000487350">
    <property type="component" value="Unassembled WGS sequence"/>
</dbReference>
<comment type="caution">
    <text evidence="6">The sequence shown here is derived from an EMBL/GenBank/DDBJ whole genome shotgun (WGS) entry which is preliminary data.</text>
</comment>
<keyword evidence="2" id="KW-0186">Copper</keyword>
<dbReference type="OrthoDB" id="5431326at2"/>
<comment type="similarity">
    <text evidence="1 2">Belongs to the Cu-Zn superoxide dismutase family.</text>
</comment>
<dbReference type="PANTHER" id="PTHR10003">
    <property type="entry name" value="SUPEROXIDE DISMUTASE CU-ZN -RELATED"/>
    <property type="match status" value="1"/>
</dbReference>
<comment type="function">
    <text evidence="2">Destroys radicals which are normally produced within the cells and which are toxic to biological systems.</text>
</comment>
<evidence type="ECO:0000259" key="5">
    <source>
        <dbReference type="Pfam" id="PF00080"/>
    </source>
</evidence>
<dbReference type="RefSeq" id="WP_153583843.1">
    <property type="nucleotide sequence ID" value="NZ_WJBU01000004.1"/>
</dbReference>
<dbReference type="PROSITE" id="PS51257">
    <property type="entry name" value="PROKAR_LIPOPROTEIN"/>
    <property type="match status" value="1"/>
</dbReference>